<dbReference type="Proteomes" id="UP001396334">
    <property type="component" value="Unassembled WGS sequence"/>
</dbReference>
<dbReference type="EMBL" id="JBBPBN010000005">
    <property type="protein sequence ID" value="KAK9037134.1"/>
    <property type="molecule type" value="Genomic_DNA"/>
</dbReference>
<accession>A0ABR2TIT1</accession>
<feature type="compositionally biased region" description="Basic and acidic residues" evidence="1">
    <location>
        <begin position="1"/>
        <end position="11"/>
    </location>
</feature>
<reference evidence="2 3" key="1">
    <citation type="journal article" date="2024" name="G3 (Bethesda)">
        <title>Genome assembly of Hibiscus sabdariffa L. provides insights into metabolisms of medicinal natural products.</title>
        <authorList>
            <person name="Kim T."/>
        </authorList>
    </citation>
    <scope>NUCLEOTIDE SEQUENCE [LARGE SCALE GENOMIC DNA]</scope>
    <source>
        <strain evidence="2">TK-2024</strain>
        <tissue evidence="2">Old leaves</tissue>
    </source>
</reference>
<name>A0ABR2TIT1_9ROSI</name>
<evidence type="ECO:0000313" key="2">
    <source>
        <dbReference type="EMBL" id="KAK9037134.1"/>
    </source>
</evidence>
<proteinExistence type="predicted"/>
<evidence type="ECO:0000256" key="1">
    <source>
        <dbReference type="SAM" id="MobiDB-lite"/>
    </source>
</evidence>
<sequence>MPNLDFPHRSELNPAHSSSDRRRWSARRSFTGYLGFFTVLGSGDRCDHSSAQPSDMPRLVNRLLLVLDGTFGRPSNSSYNF</sequence>
<organism evidence="2 3">
    <name type="scientific">Hibiscus sabdariffa</name>
    <name type="common">roselle</name>
    <dbReference type="NCBI Taxonomy" id="183260"/>
    <lineage>
        <taxon>Eukaryota</taxon>
        <taxon>Viridiplantae</taxon>
        <taxon>Streptophyta</taxon>
        <taxon>Embryophyta</taxon>
        <taxon>Tracheophyta</taxon>
        <taxon>Spermatophyta</taxon>
        <taxon>Magnoliopsida</taxon>
        <taxon>eudicotyledons</taxon>
        <taxon>Gunneridae</taxon>
        <taxon>Pentapetalae</taxon>
        <taxon>rosids</taxon>
        <taxon>malvids</taxon>
        <taxon>Malvales</taxon>
        <taxon>Malvaceae</taxon>
        <taxon>Malvoideae</taxon>
        <taxon>Hibiscus</taxon>
    </lineage>
</organism>
<protein>
    <submittedName>
        <fullName evidence="2">Uncharacterized protein</fullName>
    </submittedName>
</protein>
<feature type="region of interest" description="Disordered" evidence="1">
    <location>
        <begin position="1"/>
        <end position="24"/>
    </location>
</feature>
<keyword evidence="3" id="KW-1185">Reference proteome</keyword>
<comment type="caution">
    <text evidence="2">The sequence shown here is derived from an EMBL/GenBank/DDBJ whole genome shotgun (WGS) entry which is preliminary data.</text>
</comment>
<gene>
    <name evidence="2" type="ORF">V6N11_022056</name>
</gene>
<evidence type="ECO:0000313" key="3">
    <source>
        <dbReference type="Proteomes" id="UP001396334"/>
    </source>
</evidence>